<accession>A0A0F3N6I9</accession>
<sequence>MLLRCVLAFYLAYSKLHFRVFEIKNLNGYSVSSKPLLQ</sequence>
<name>A0A0F3N6I9_ANAPH</name>
<proteinExistence type="predicted"/>
<reference evidence="1 2" key="1">
    <citation type="submission" date="2015-02" db="EMBL/GenBank/DDBJ databases">
        <title>Genome Sequencing of Rickettsiales.</title>
        <authorList>
            <person name="Daugherty S.C."/>
            <person name="Su Q."/>
            <person name="Abolude K."/>
            <person name="Beier-Sexton M."/>
            <person name="Carlyon J.A."/>
            <person name="Carter R."/>
            <person name="Day N.P."/>
            <person name="Dumler S.J."/>
            <person name="Dyachenko V."/>
            <person name="Godinez A."/>
            <person name="Kurtti T.J."/>
            <person name="Lichay M."/>
            <person name="Mullins K.E."/>
            <person name="Ott S."/>
            <person name="Pappas-Brown V."/>
            <person name="Paris D.H."/>
            <person name="Patel P."/>
            <person name="Richards A.L."/>
            <person name="Sadzewicz L."/>
            <person name="Sears K."/>
            <person name="Seidman D."/>
            <person name="Sengamalay N."/>
            <person name="Stenos J."/>
            <person name="Tallon L.J."/>
            <person name="Vincent G."/>
            <person name="Fraser C.M."/>
            <person name="Munderloh U."/>
            <person name="Dunning-Hotopp J.C."/>
        </authorList>
    </citation>
    <scope>NUCLEOTIDE SEQUENCE [LARGE SCALE GENOMIC DNA]</scope>
    <source>
        <strain evidence="1 2">ApMUC09</strain>
    </source>
</reference>
<gene>
    <name evidence="1" type="ORF">APHMUC_1346</name>
</gene>
<dbReference type="EMBL" id="LANV01000001">
    <property type="protein sequence ID" value="KJV63698.1"/>
    <property type="molecule type" value="Genomic_DNA"/>
</dbReference>
<dbReference type="PATRIC" id="fig|1359152.3.peg.1405"/>
<organism evidence="1 2">
    <name type="scientific">Anaplasma phagocytophilum str. ApMUC09</name>
    <dbReference type="NCBI Taxonomy" id="1359152"/>
    <lineage>
        <taxon>Bacteria</taxon>
        <taxon>Pseudomonadati</taxon>
        <taxon>Pseudomonadota</taxon>
        <taxon>Alphaproteobacteria</taxon>
        <taxon>Rickettsiales</taxon>
        <taxon>Anaplasmataceae</taxon>
        <taxon>Anaplasma</taxon>
        <taxon>phagocytophilum group</taxon>
    </lineage>
</organism>
<dbReference type="Proteomes" id="UP000033441">
    <property type="component" value="Unassembled WGS sequence"/>
</dbReference>
<comment type="caution">
    <text evidence="1">The sequence shown here is derived from an EMBL/GenBank/DDBJ whole genome shotgun (WGS) entry which is preliminary data.</text>
</comment>
<evidence type="ECO:0000313" key="1">
    <source>
        <dbReference type="EMBL" id="KJV63698.1"/>
    </source>
</evidence>
<evidence type="ECO:0000313" key="2">
    <source>
        <dbReference type="Proteomes" id="UP000033441"/>
    </source>
</evidence>
<dbReference type="AlphaFoldDB" id="A0A0F3N6I9"/>
<protein>
    <submittedName>
        <fullName evidence="1">Uncharacterized protein</fullName>
    </submittedName>
</protein>